<dbReference type="EMBL" id="UINC01206562">
    <property type="protein sequence ID" value="SVE28240.1"/>
    <property type="molecule type" value="Genomic_DNA"/>
</dbReference>
<dbReference type="GO" id="GO:0016853">
    <property type="term" value="F:isomerase activity"/>
    <property type="evidence" value="ECO:0007669"/>
    <property type="project" value="UniProtKB-KW"/>
</dbReference>
<name>A0A383C873_9ZZZZ</name>
<proteinExistence type="predicted"/>
<dbReference type="NCBIfam" id="NF004051">
    <property type="entry name" value="PRK05571.1"/>
    <property type="match status" value="1"/>
</dbReference>
<dbReference type="InterPro" id="IPR036569">
    <property type="entry name" value="RpiB_LacA_LacB_sf"/>
</dbReference>
<keyword evidence="1" id="KW-0413">Isomerase</keyword>
<dbReference type="NCBIfam" id="TIGR00689">
    <property type="entry name" value="rpiB_lacA_lacB"/>
    <property type="match status" value="1"/>
</dbReference>
<evidence type="ECO:0000256" key="1">
    <source>
        <dbReference type="ARBA" id="ARBA00023235"/>
    </source>
</evidence>
<dbReference type="InterPro" id="IPR003500">
    <property type="entry name" value="RpiB_LacA_LacB"/>
</dbReference>
<dbReference type="NCBIfam" id="TIGR01120">
    <property type="entry name" value="rpiB"/>
    <property type="match status" value="1"/>
</dbReference>
<gene>
    <name evidence="2" type="ORF">METZ01_LOCUS481094</name>
</gene>
<dbReference type="PANTHER" id="PTHR30345">
    <property type="entry name" value="RIBOSE-5-PHOSPHATE ISOMERASE B"/>
    <property type="match status" value="1"/>
</dbReference>
<evidence type="ECO:0008006" key="3">
    <source>
        <dbReference type="Google" id="ProtNLM"/>
    </source>
</evidence>
<dbReference type="Gene3D" id="3.40.1400.10">
    <property type="entry name" value="Sugar-phosphate isomerase, RpiB/LacA/LacB"/>
    <property type="match status" value="1"/>
</dbReference>
<dbReference type="AlphaFoldDB" id="A0A383C873"/>
<sequence>MNIGPKDVIAIASDHAGFALKQVVEGEIKSCGLNVLDLGAVDESSVDYPEYGGKLASAIVLGKATRGVGICGTGIGMSIVLNRVPGVRAALCYNSDAAALGRRHNDANVLVLGSRIMDEGTAMTCLRAFLNTSFDGGRHARRVA</sequence>
<protein>
    <recommendedName>
        <fullName evidence="3">Ribose 5-phosphate isomerase B</fullName>
    </recommendedName>
</protein>
<accession>A0A383C873</accession>
<evidence type="ECO:0000313" key="2">
    <source>
        <dbReference type="EMBL" id="SVE28240.1"/>
    </source>
</evidence>
<feature type="non-terminal residue" evidence="2">
    <location>
        <position position="144"/>
    </location>
</feature>
<dbReference type="PIRSF" id="PIRSF005384">
    <property type="entry name" value="RpiB_LacA_B"/>
    <property type="match status" value="1"/>
</dbReference>
<organism evidence="2">
    <name type="scientific">marine metagenome</name>
    <dbReference type="NCBI Taxonomy" id="408172"/>
    <lineage>
        <taxon>unclassified sequences</taxon>
        <taxon>metagenomes</taxon>
        <taxon>ecological metagenomes</taxon>
    </lineage>
</organism>
<dbReference type="InterPro" id="IPR004785">
    <property type="entry name" value="RpiB"/>
</dbReference>
<dbReference type="SUPFAM" id="SSF89623">
    <property type="entry name" value="Ribose/Galactose isomerase RpiB/AlsB"/>
    <property type="match status" value="1"/>
</dbReference>
<dbReference type="PANTHER" id="PTHR30345:SF0">
    <property type="entry name" value="DNA DAMAGE-REPAIR_TOLERATION PROTEIN DRT102"/>
    <property type="match status" value="1"/>
</dbReference>
<reference evidence="2" key="1">
    <citation type="submission" date="2018-05" db="EMBL/GenBank/DDBJ databases">
        <authorList>
            <person name="Lanie J.A."/>
            <person name="Ng W.-L."/>
            <person name="Kazmierczak K.M."/>
            <person name="Andrzejewski T.M."/>
            <person name="Davidsen T.M."/>
            <person name="Wayne K.J."/>
            <person name="Tettelin H."/>
            <person name="Glass J.I."/>
            <person name="Rusch D."/>
            <person name="Podicherti R."/>
            <person name="Tsui H.-C.T."/>
            <person name="Winkler M.E."/>
        </authorList>
    </citation>
    <scope>NUCLEOTIDE SEQUENCE</scope>
</reference>
<dbReference type="GO" id="GO:0005975">
    <property type="term" value="P:carbohydrate metabolic process"/>
    <property type="evidence" value="ECO:0007669"/>
    <property type="project" value="InterPro"/>
</dbReference>
<dbReference type="Pfam" id="PF02502">
    <property type="entry name" value="LacAB_rpiB"/>
    <property type="match status" value="1"/>
</dbReference>